<organism evidence="7 8">
    <name type="scientific">Meganyctiphanes norvegica</name>
    <name type="common">Northern krill</name>
    <name type="synonym">Thysanopoda norvegica</name>
    <dbReference type="NCBI Taxonomy" id="48144"/>
    <lineage>
        <taxon>Eukaryota</taxon>
        <taxon>Metazoa</taxon>
        <taxon>Ecdysozoa</taxon>
        <taxon>Arthropoda</taxon>
        <taxon>Crustacea</taxon>
        <taxon>Multicrustacea</taxon>
        <taxon>Malacostraca</taxon>
        <taxon>Eumalacostraca</taxon>
        <taxon>Eucarida</taxon>
        <taxon>Euphausiacea</taxon>
        <taxon>Euphausiidae</taxon>
        <taxon>Meganyctiphanes</taxon>
    </lineage>
</organism>
<evidence type="ECO:0000256" key="4">
    <source>
        <dbReference type="ARBA" id="ARBA00023136"/>
    </source>
</evidence>
<dbReference type="InterPro" id="IPR005828">
    <property type="entry name" value="MFS_sugar_transport-like"/>
</dbReference>
<evidence type="ECO:0000313" key="7">
    <source>
        <dbReference type="EMBL" id="CAL4229515.1"/>
    </source>
</evidence>
<feature type="domain" description="Major facilitator superfamily (MFS) profile" evidence="6">
    <location>
        <begin position="1"/>
        <end position="156"/>
    </location>
</feature>
<evidence type="ECO:0000256" key="5">
    <source>
        <dbReference type="SAM" id="Phobius"/>
    </source>
</evidence>
<proteinExistence type="predicted"/>
<dbReference type="Gene3D" id="1.20.1250.20">
    <property type="entry name" value="MFS general substrate transporter like domains"/>
    <property type="match status" value="1"/>
</dbReference>
<evidence type="ECO:0000256" key="1">
    <source>
        <dbReference type="ARBA" id="ARBA00004141"/>
    </source>
</evidence>
<sequence>FFHEMNWKLKVACITLDRLGRRRAMVLSLSIVLMTLIVLGVYAYLAPPQPTISQINNGSDTNWSWIPLASLMIYMFGVNLGVTCVPWILSSEYFPTSIRSQATSVCACSASLLGFAVLQMYGIMVESLGQPGLYWTYAVIAAVGIAFTLGLMKETSGKTIG</sequence>
<evidence type="ECO:0000256" key="2">
    <source>
        <dbReference type="ARBA" id="ARBA00022692"/>
    </source>
</evidence>
<dbReference type="InterPro" id="IPR020846">
    <property type="entry name" value="MFS_dom"/>
</dbReference>
<keyword evidence="4 5" id="KW-0472">Membrane</keyword>
<protein>
    <recommendedName>
        <fullName evidence="6">Major facilitator superfamily (MFS) profile domain-containing protein</fullName>
    </recommendedName>
</protein>
<dbReference type="GO" id="GO:0016020">
    <property type="term" value="C:membrane"/>
    <property type="evidence" value="ECO:0007669"/>
    <property type="project" value="UniProtKB-SubCell"/>
</dbReference>
<reference evidence="7 8" key="1">
    <citation type="submission" date="2024-05" db="EMBL/GenBank/DDBJ databases">
        <authorList>
            <person name="Wallberg A."/>
        </authorList>
    </citation>
    <scope>NUCLEOTIDE SEQUENCE [LARGE SCALE GENOMIC DNA]</scope>
</reference>
<dbReference type="Proteomes" id="UP001497623">
    <property type="component" value="Unassembled WGS sequence"/>
</dbReference>
<dbReference type="PANTHER" id="PTHR48021">
    <property type="match status" value="1"/>
</dbReference>
<dbReference type="InterPro" id="IPR036259">
    <property type="entry name" value="MFS_trans_sf"/>
</dbReference>
<feature type="transmembrane region" description="Helical" evidence="5">
    <location>
        <begin position="24"/>
        <end position="45"/>
    </location>
</feature>
<evidence type="ECO:0000313" key="8">
    <source>
        <dbReference type="Proteomes" id="UP001497623"/>
    </source>
</evidence>
<keyword evidence="2 5" id="KW-0812">Transmembrane</keyword>
<dbReference type="SUPFAM" id="SSF103473">
    <property type="entry name" value="MFS general substrate transporter"/>
    <property type="match status" value="1"/>
</dbReference>
<dbReference type="InterPro" id="IPR050549">
    <property type="entry name" value="MFS_Trehalose_Transporter"/>
</dbReference>
<name>A0AAV2SS80_MEGNR</name>
<accession>A0AAV2SS80</accession>
<feature type="non-terminal residue" evidence="7">
    <location>
        <position position="1"/>
    </location>
</feature>
<feature type="transmembrane region" description="Helical" evidence="5">
    <location>
        <begin position="102"/>
        <end position="122"/>
    </location>
</feature>
<keyword evidence="8" id="KW-1185">Reference proteome</keyword>
<dbReference type="PANTHER" id="PTHR48021:SF1">
    <property type="entry name" value="GH07001P-RELATED"/>
    <property type="match status" value="1"/>
</dbReference>
<dbReference type="AlphaFoldDB" id="A0AAV2SS80"/>
<gene>
    <name evidence="7" type="ORF">MNOR_LOCUS39686</name>
</gene>
<comment type="subcellular location">
    <subcellularLocation>
        <location evidence="1">Membrane</location>
        <topology evidence="1">Multi-pass membrane protein</topology>
    </subcellularLocation>
</comment>
<keyword evidence="3 5" id="KW-1133">Transmembrane helix</keyword>
<feature type="transmembrane region" description="Helical" evidence="5">
    <location>
        <begin position="134"/>
        <end position="152"/>
    </location>
</feature>
<evidence type="ECO:0000259" key="6">
    <source>
        <dbReference type="PROSITE" id="PS50850"/>
    </source>
</evidence>
<dbReference type="Pfam" id="PF00083">
    <property type="entry name" value="Sugar_tr"/>
    <property type="match status" value="1"/>
</dbReference>
<evidence type="ECO:0000256" key="3">
    <source>
        <dbReference type="ARBA" id="ARBA00022989"/>
    </source>
</evidence>
<dbReference type="PROSITE" id="PS50850">
    <property type="entry name" value="MFS"/>
    <property type="match status" value="1"/>
</dbReference>
<feature type="transmembrane region" description="Helical" evidence="5">
    <location>
        <begin position="65"/>
        <end position="90"/>
    </location>
</feature>
<comment type="caution">
    <text evidence="7">The sequence shown here is derived from an EMBL/GenBank/DDBJ whole genome shotgun (WGS) entry which is preliminary data.</text>
</comment>
<dbReference type="EMBL" id="CAXKWB010107065">
    <property type="protein sequence ID" value="CAL4229515.1"/>
    <property type="molecule type" value="Genomic_DNA"/>
</dbReference>
<dbReference type="GO" id="GO:0022857">
    <property type="term" value="F:transmembrane transporter activity"/>
    <property type="evidence" value="ECO:0007669"/>
    <property type="project" value="InterPro"/>
</dbReference>